<proteinExistence type="predicted"/>
<protein>
    <recommendedName>
        <fullName evidence="1">ILEI/PANDER domain-containing protein</fullName>
    </recommendedName>
</protein>
<dbReference type="EMBL" id="JAXCGZ010002075">
    <property type="protein sequence ID" value="KAK7084483.1"/>
    <property type="molecule type" value="Genomic_DNA"/>
</dbReference>
<dbReference type="Proteomes" id="UP001381693">
    <property type="component" value="Unassembled WGS sequence"/>
</dbReference>
<name>A0AAN8XMR3_HALRR</name>
<evidence type="ECO:0000313" key="2">
    <source>
        <dbReference type="EMBL" id="KAK7084483.1"/>
    </source>
</evidence>
<evidence type="ECO:0000259" key="1">
    <source>
        <dbReference type="Pfam" id="PF15711"/>
    </source>
</evidence>
<dbReference type="InterPro" id="IPR052463">
    <property type="entry name" value="O-linked_mannose_GnT"/>
</dbReference>
<dbReference type="PROSITE" id="PS52031">
    <property type="entry name" value="GG_LECTIN"/>
    <property type="match status" value="1"/>
</dbReference>
<dbReference type="PANTHER" id="PTHR46396">
    <property type="entry name" value="PROTEIN O-LINKED-MANNOSE BETA-1,2-N-ACETYLGLUCOSAMINYLTRANSFERASE 1"/>
    <property type="match status" value="1"/>
</dbReference>
<reference evidence="2 3" key="1">
    <citation type="submission" date="2023-11" db="EMBL/GenBank/DDBJ databases">
        <title>Halocaridina rubra genome assembly.</title>
        <authorList>
            <person name="Smith C."/>
        </authorList>
    </citation>
    <scope>NUCLEOTIDE SEQUENCE [LARGE SCALE GENOMIC DNA]</scope>
    <source>
        <strain evidence="2">EP-1</strain>
        <tissue evidence="2">Whole</tissue>
    </source>
</reference>
<dbReference type="GO" id="GO:0016266">
    <property type="term" value="P:protein O-linked glycosylation via N-acetyl-galactosamine"/>
    <property type="evidence" value="ECO:0007669"/>
    <property type="project" value="TreeGrafter"/>
</dbReference>
<gene>
    <name evidence="2" type="ORF">SK128_013499</name>
</gene>
<dbReference type="Pfam" id="PF15711">
    <property type="entry name" value="ILEI"/>
    <property type="match status" value="1"/>
</dbReference>
<dbReference type="AlphaFoldDB" id="A0AAN8XMR3"/>
<sequence>MEWRSLEVESKPINITLTISLPSGENVTKTFNANDEGLKALNVTKEEMEGTLAHADADGKLREVRIGSRRIPLVLNIWRLPGSMTYSYITVNKTYWYVSRLNYTHVSIANFTDDPTLKPLKIPLNWSLAPEIHERSLLNLTLISEVLFTSIQVNNDTVLQNQSEGDVSTGVTVLLVPFSGLYLRVLNPYTGRITLSRYFNTEEYFVDAELVDILEKLVEGRVAMLTSYYDASGRLGNASRKALEILGSFAAKQIRFRDCWVWVWQVGRGTLGEALVMNPNGVFSVPKTLRLHLVHPRPDSSDHSCPSWPKSEIWNKRRHFCDMYDVHADICSCLQPFQSPHNPRGLDALSCGRRGKFGWDSGEEGRVDGAVCRHLILGGQPGRTGKREIGTRISVSMG</sequence>
<evidence type="ECO:0000313" key="3">
    <source>
        <dbReference type="Proteomes" id="UP001381693"/>
    </source>
</evidence>
<organism evidence="2 3">
    <name type="scientific">Halocaridina rubra</name>
    <name type="common">Hawaiian red shrimp</name>
    <dbReference type="NCBI Taxonomy" id="373956"/>
    <lineage>
        <taxon>Eukaryota</taxon>
        <taxon>Metazoa</taxon>
        <taxon>Ecdysozoa</taxon>
        <taxon>Arthropoda</taxon>
        <taxon>Crustacea</taxon>
        <taxon>Multicrustacea</taxon>
        <taxon>Malacostraca</taxon>
        <taxon>Eumalacostraca</taxon>
        <taxon>Eucarida</taxon>
        <taxon>Decapoda</taxon>
        <taxon>Pleocyemata</taxon>
        <taxon>Caridea</taxon>
        <taxon>Atyoidea</taxon>
        <taxon>Atyidae</taxon>
        <taxon>Halocaridina</taxon>
    </lineage>
</organism>
<comment type="caution">
    <text evidence="2">The sequence shown here is derived from an EMBL/GenBank/DDBJ whole genome shotgun (WGS) entry which is preliminary data.</text>
</comment>
<dbReference type="GO" id="GO:0000139">
    <property type="term" value="C:Golgi membrane"/>
    <property type="evidence" value="ECO:0007669"/>
    <property type="project" value="TreeGrafter"/>
</dbReference>
<dbReference type="GO" id="GO:0047223">
    <property type="term" value="F:beta-1,3-galactosyl-O-glycosyl-glycoprotein beta-1,3-N-acetylglucosaminyltransferase activity"/>
    <property type="evidence" value="ECO:0007669"/>
    <property type="project" value="TreeGrafter"/>
</dbReference>
<keyword evidence="3" id="KW-1185">Reference proteome</keyword>
<dbReference type="PANTHER" id="PTHR46396:SF2">
    <property type="entry name" value="ILEI_PANDER DOMAIN-CONTAINING PROTEIN"/>
    <property type="match status" value="1"/>
</dbReference>
<feature type="domain" description="ILEI/PANDER" evidence="1">
    <location>
        <begin position="180"/>
        <end position="267"/>
    </location>
</feature>
<accession>A0AAN8XMR3</accession>
<dbReference type="InterPro" id="IPR039477">
    <property type="entry name" value="ILEI/PANDER_dom"/>
</dbReference>